<reference evidence="1" key="1">
    <citation type="submission" date="2020-11" db="EMBL/GenBank/DDBJ databases">
        <authorList>
            <person name="Tran Van P."/>
        </authorList>
    </citation>
    <scope>NUCLEOTIDE SEQUENCE</scope>
</reference>
<dbReference type="InterPro" id="IPR029044">
    <property type="entry name" value="Nucleotide-diphossugar_trans"/>
</dbReference>
<evidence type="ECO:0000313" key="1">
    <source>
        <dbReference type="EMBL" id="CAD7395919.1"/>
    </source>
</evidence>
<dbReference type="GO" id="GO:0008781">
    <property type="term" value="F:N-acylneuraminate cytidylyltransferase activity"/>
    <property type="evidence" value="ECO:0007669"/>
    <property type="project" value="TreeGrafter"/>
</dbReference>
<dbReference type="EMBL" id="OC317288">
    <property type="protein sequence ID" value="CAD7395919.1"/>
    <property type="molecule type" value="Genomic_DNA"/>
</dbReference>
<proteinExistence type="predicted"/>
<dbReference type="PANTHER" id="PTHR21485">
    <property type="entry name" value="HAD SUPERFAMILY MEMBERS CMAS AND KDSC"/>
    <property type="match status" value="1"/>
</dbReference>
<accession>A0A7R9GS67</accession>
<dbReference type="Gene3D" id="3.90.550.10">
    <property type="entry name" value="Spore Coat Polysaccharide Biosynthesis Protein SpsA, Chain A"/>
    <property type="match status" value="2"/>
</dbReference>
<protein>
    <submittedName>
        <fullName evidence="1">Uncharacterized protein</fullName>
    </submittedName>
</protein>
<organism evidence="1">
    <name type="scientific">Timema cristinae</name>
    <name type="common">Walking stick</name>
    <dbReference type="NCBI Taxonomy" id="61476"/>
    <lineage>
        <taxon>Eukaryota</taxon>
        <taxon>Metazoa</taxon>
        <taxon>Ecdysozoa</taxon>
        <taxon>Arthropoda</taxon>
        <taxon>Hexapoda</taxon>
        <taxon>Insecta</taxon>
        <taxon>Pterygota</taxon>
        <taxon>Neoptera</taxon>
        <taxon>Polyneoptera</taxon>
        <taxon>Phasmatodea</taxon>
        <taxon>Timematodea</taxon>
        <taxon>Timematoidea</taxon>
        <taxon>Timematidae</taxon>
        <taxon>Timema</taxon>
    </lineage>
</organism>
<name>A0A7R9GS67_TIMCR</name>
<dbReference type="InterPro" id="IPR050793">
    <property type="entry name" value="CMP-NeuNAc_synthase"/>
</dbReference>
<sequence length="285" mass="31931">MFHHCTLSSVHTTDVHFPFCLFPRLEVVVVALIQCTSPFLRPSFLDTAYSMMLGGDYDSVFSVTREFKLRWKELSELTYRLTYDTTPGIPAVNYTTASLCPTGRRATNWTVKLGVKGTLEKDTFYGNGPPRGTQVEKCLEPEVYGGVLIMDWPADDVEIGVRILVGPWPRQGNVTGNCSRIPAHSGCVQSVSGSPCRESVRRHLFPGGVEPLNFDPSHRPRRQDWPGELVENGMFYFTTCRLAQQGLLQGERCGIVEIPKNCSIEIDTPLDLELARMQLDSHLFS</sequence>
<dbReference type="AlphaFoldDB" id="A0A7R9GS67"/>
<dbReference type="SUPFAM" id="SSF53448">
    <property type="entry name" value="Nucleotide-diphospho-sugar transferases"/>
    <property type="match status" value="1"/>
</dbReference>
<dbReference type="PANTHER" id="PTHR21485:SF3">
    <property type="entry name" value="N-ACYLNEURAMINATE CYTIDYLYLTRANSFERASE"/>
    <property type="match status" value="1"/>
</dbReference>
<gene>
    <name evidence="1" type="ORF">TCEB3V08_LOCUS3383</name>
</gene>